<gene>
    <name evidence="1" type="ORF">C8F04DRAFT_1197598</name>
</gene>
<reference evidence="1" key="1">
    <citation type="submission" date="2023-03" db="EMBL/GenBank/DDBJ databases">
        <title>Massive genome expansion in bonnet fungi (Mycena s.s.) driven by repeated elements and novel gene families across ecological guilds.</title>
        <authorList>
            <consortium name="Lawrence Berkeley National Laboratory"/>
            <person name="Harder C.B."/>
            <person name="Miyauchi S."/>
            <person name="Viragh M."/>
            <person name="Kuo A."/>
            <person name="Thoen E."/>
            <person name="Andreopoulos B."/>
            <person name="Lu D."/>
            <person name="Skrede I."/>
            <person name="Drula E."/>
            <person name="Henrissat B."/>
            <person name="Morin E."/>
            <person name="Kohler A."/>
            <person name="Barry K."/>
            <person name="LaButti K."/>
            <person name="Morin E."/>
            <person name="Salamov A."/>
            <person name="Lipzen A."/>
            <person name="Mereny Z."/>
            <person name="Hegedus B."/>
            <person name="Baldrian P."/>
            <person name="Stursova M."/>
            <person name="Weitz H."/>
            <person name="Taylor A."/>
            <person name="Grigoriev I.V."/>
            <person name="Nagy L.G."/>
            <person name="Martin F."/>
            <person name="Kauserud H."/>
        </authorList>
    </citation>
    <scope>NUCLEOTIDE SEQUENCE</scope>
    <source>
        <strain evidence="1">CBHHK200</strain>
    </source>
</reference>
<proteinExistence type="predicted"/>
<name>A0AAD6WNR0_9AGAR</name>
<dbReference type="SUPFAM" id="SSF52058">
    <property type="entry name" value="L domain-like"/>
    <property type="match status" value="1"/>
</dbReference>
<dbReference type="EMBL" id="JARJCM010000290">
    <property type="protein sequence ID" value="KAJ7019552.1"/>
    <property type="molecule type" value="Genomic_DNA"/>
</dbReference>
<dbReference type="AlphaFoldDB" id="A0AAD6WNR0"/>
<sequence>MFERKSSHSSQLAFCRPLKALVRSIGSYVDLVCQRLLGEFFCQGMVKNICDGVAARSGMLSSCLSLAEYYSACVQVVEMDLKVFQWKSGWIFVIPVLRGPHLYRCFQQSLLLARLSALHDFNIVRGSKPAHIRHSPYVLTWVSNDNRGVSLRLQSVAFAWVDKGDFTHLRILVLRDLSYERAPTWSEFSALFAAASRLERLLICGVGCRGIPTLCHPLPVLKELEDFNLCFGTDTSFEHAIRYMRVPSLRAVKFTAFTAEEFDALGRCSPTFCRITTFILDGIFDEQYRLMRIFLNMPSLIFLELLSIEYAATEALLAADKWLSTTFRAQCLGCPNLSVVAVAGSSWDLIASFIKRRYSKGGRLSQVMFGDTIAFWCIYDGDTISMRPAINDESGQFSYWVYFEAFREVPFDVWSAIFECVLQGIDPTLQVSTYSAQRKALRDVCVTWRFVARGSATFWTAIYVHAGTCMSELWECIRFSKVLQLRVVLHLHADAVVPADRLSGMVAPILHRCQVLWIHVTDCYSWDVLRGPLQSVVYTGLQDFTLSVGGNARSEILKSGTFHLGALQFDHPNKVLSKLRLHSFSYDWRTRPSFWSLNALTIVDPATCLSWLDFRYIATVLATLQRLCLRNVCCTGMPADPGEIIIFPSIVELDLYFGSAAPSVSLLIRRCTMPNLESLRFHADDFGHIMTMVFCETTLSTVRRLVISSTCGESFYWLLFTHLPLLRRLDILSHDRAILRGLMEADMRLYLQLPSQGPACPMLEEISTRGATAYDVREFFMRRAALGTKLAKVVFTGGFIQRMMSEADLPLLKSCVLVEKGEPFCDPTWSFLSGI</sequence>
<dbReference type="Proteomes" id="UP001218188">
    <property type="component" value="Unassembled WGS sequence"/>
</dbReference>
<protein>
    <submittedName>
        <fullName evidence="1">Uncharacterized protein</fullName>
    </submittedName>
</protein>
<comment type="caution">
    <text evidence="1">The sequence shown here is derived from an EMBL/GenBank/DDBJ whole genome shotgun (WGS) entry which is preliminary data.</text>
</comment>
<evidence type="ECO:0000313" key="1">
    <source>
        <dbReference type="EMBL" id="KAJ7019552.1"/>
    </source>
</evidence>
<organism evidence="1 2">
    <name type="scientific">Mycena alexandri</name>
    <dbReference type="NCBI Taxonomy" id="1745969"/>
    <lineage>
        <taxon>Eukaryota</taxon>
        <taxon>Fungi</taxon>
        <taxon>Dikarya</taxon>
        <taxon>Basidiomycota</taxon>
        <taxon>Agaricomycotina</taxon>
        <taxon>Agaricomycetes</taxon>
        <taxon>Agaricomycetidae</taxon>
        <taxon>Agaricales</taxon>
        <taxon>Marasmiineae</taxon>
        <taxon>Mycenaceae</taxon>
        <taxon>Mycena</taxon>
    </lineage>
</organism>
<accession>A0AAD6WNR0</accession>
<keyword evidence="2" id="KW-1185">Reference proteome</keyword>
<evidence type="ECO:0000313" key="2">
    <source>
        <dbReference type="Proteomes" id="UP001218188"/>
    </source>
</evidence>